<gene>
    <name evidence="1" type="ORF">SAMN04515678_101431</name>
</gene>
<organism evidence="1 2">
    <name type="scientific">Roseivivax sediminis</name>
    <dbReference type="NCBI Taxonomy" id="936889"/>
    <lineage>
        <taxon>Bacteria</taxon>
        <taxon>Pseudomonadati</taxon>
        <taxon>Pseudomonadota</taxon>
        <taxon>Alphaproteobacteria</taxon>
        <taxon>Rhodobacterales</taxon>
        <taxon>Roseobacteraceae</taxon>
        <taxon>Roseivivax</taxon>
    </lineage>
</organism>
<dbReference type="AlphaFoldDB" id="A0A1I1TAA7"/>
<sequence>MYPQDPRPEHLGWVETALRVANPDLPHLRITAQSHFGPYKHIAFVAIHGLSDDRVLRQRLRTEADNLLRELGYTVELEHGRDVYDVAPSRPASAHDEIRMLRCLRAACGAPRA</sequence>
<dbReference type="Proteomes" id="UP000325289">
    <property type="component" value="Unassembled WGS sequence"/>
</dbReference>
<evidence type="ECO:0000313" key="1">
    <source>
        <dbReference type="EMBL" id="SFD52370.1"/>
    </source>
</evidence>
<keyword evidence="2" id="KW-1185">Reference proteome</keyword>
<reference evidence="1 2" key="1">
    <citation type="submission" date="2016-10" db="EMBL/GenBank/DDBJ databases">
        <authorList>
            <person name="Varghese N."/>
            <person name="Submissions S."/>
        </authorList>
    </citation>
    <scope>NUCLEOTIDE SEQUENCE [LARGE SCALE GENOMIC DNA]</scope>
    <source>
        <strain evidence="2">YIM D21,KCTC 23444,ACCC 10710</strain>
    </source>
</reference>
<name>A0A1I1TAA7_9RHOB</name>
<proteinExistence type="predicted"/>
<accession>A0A1I1TAA7</accession>
<protein>
    <submittedName>
        <fullName evidence="1">Uncharacterized protein</fullName>
    </submittedName>
</protein>
<dbReference type="EMBL" id="FOMS01000001">
    <property type="protein sequence ID" value="SFD52370.1"/>
    <property type="molecule type" value="Genomic_DNA"/>
</dbReference>
<evidence type="ECO:0000313" key="2">
    <source>
        <dbReference type="Proteomes" id="UP000325289"/>
    </source>
</evidence>